<dbReference type="GO" id="GO:0006826">
    <property type="term" value="P:iron ion transport"/>
    <property type="evidence" value="ECO:0007669"/>
    <property type="project" value="UniProtKB-KW"/>
</dbReference>
<evidence type="ECO:0000256" key="1">
    <source>
        <dbReference type="ARBA" id="ARBA00004202"/>
    </source>
</evidence>
<dbReference type="HOGENOM" id="CLU_000604_1_11_9"/>
<reference evidence="12" key="1">
    <citation type="submission" date="2007-10" db="EMBL/GenBank/DDBJ databases">
        <title>Complete genome of Alkaliphilus oremlandii OhILAs.</title>
        <authorList>
            <person name="Copeland A."/>
            <person name="Lucas S."/>
            <person name="Lapidus A."/>
            <person name="Barry K."/>
            <person name="Detter J.C."/>
            <person name="Glavina del Rio T."/>
            <person name="Hammon N."/>
            <person name="Israni S."/>
            <person name="Dalin E."/>
            <person name="Tice H."/>
            <person name="Pitluck S."/>
            <person name="Chain P."/>
            <person name="Malfatti S."/>
            <person name="Shin M."/>
            <person name="Vergez L."/>
            <person name="Schmutz J."/>
            <person name="Larimer F."/>
            <person name="Land M."/>
            <person name="Hauser L."/>
            <person name="Kyrpides N."/>
            <person name="Mikhailova N."/>
            <person name="Stolz J.F."/>
            <person name="Dawson A."/>
            <person name="Fisher E."/>
            <person name="Crable B."/>
            <person name="Perera E."/>
            <person name="Lisak J."/>
            <person name="Ranganathan M."/>
            <person name="Basu P."/>
            <person name="Richardson P."/>
        </authorList>
    </citation>
    <scope>NUCLEOTIDE SEQUENCE [LARGE SCALE GENOMIC DNA]</scope>
    <source>
        <strain evidence="12">OhILAs</strain>
    </source>
</reference>
<dbReference type="Gene3D" id="3.40.50.300">
    <property type="entry name" value="P-loop containing nucleotide triphosphate hydrolases"/>
    <property type="match status" value="1"/>
</dbReference>
<name>A8ML66_ALKOO</name>
<evidence type="ECO:0000256" key="7">
    <source>
        <dbReference type="ARBA" id="ARBA00023004"/>
    </source>
</evidence>
<dbReference type="EMBL" id="CP000853">
    <property type="protein sequence ID" value="ABW17883.1"/>
    <property type="molecule type" value="Genomic_DNA"/>
</dbReference>
<protein>
    <submittedName>
        <fullName evidence="11">ABC transporter related</fullName>
    </submittedName>
</protein>
<keyword evidence="3" id="KW-1003">Cell membrane</keyword>
<dbReference type="SMART" id="SM00382">
    <property type="entry name" value="AAA"/>
    <property type="match status" value="1"/>
</dbReference>
<keyword evidence="4" id="KW-0410">Iron transport</keyword>
<dbReference type="GO" id="GO:0005886">
    <property type="term" value="C:plasma membrane"/>
    <property type="evidence" value="ECO:0007669"/>
    <property type="project" value="UniProtKB-SubCell"/>
</dbReference>
<evidence type="ECO:0000256" key="2">
    <source>
        <dbReference type="ARBA" id="ARBA00022448"/>
    </source>
</evidence>
<dbReference type="InterPro" id="IPR003593">
    <property type="entry name" value="AAA+_ATPase"/>
</dbReference>
<proteinExistence type="predicted"/>
<organism evidence="11 12">
    <name type="scientific">Alkaliphilus oremlandii (strain OhILAs)</name>
    <name type="common">Clostridium oremlandii (strain OhILAs)</name>
    <dbReference type="NCBI Taxonomy" id="350688"/>
    <lineage>
        <taxon>Bacteria</taxon>
        <taxon>Bacillati</taxon>
        <taxon>Bacillota</taxon>
        <taxon>Clostridia</taxon>
        <taxon>Peptostreptococcales</taxon>
        <taxon>Natronincolaceae</taxon>
        <taxon>Alkaliphilus</taxon>
    </lineage>
</organism>
<evidence type="ECO:0000256" key="3">
    <source>
        <dbReference type="ARBA" id="ARBA00022475"/>
    </source>
</evidence>
<dbReference type="InterPro" id="IPR027417">
    <property type="entry name" value="P-loop_NTPase"/>
</dbReference>
<keyword evidence="7" id="KW-0408">Iron</keyword>
<dbReference type="PANTHER" id="PTHR42771">
    <property type="entry name" value="IRON(3+)-HYDROXAMATE IMPORT ATP-BINDING PROTEIN FHUC"/>
    <property type="match status" value="1"/>
</dbReference>
<evidence type="ECO:0000313" key="12">
    <source>
        <dbReference type="Proteomes" id="UP000000269"/>
    </source>
</evidence>
<dbReference type="RefSeq" id="WP_012158198.1">
    <property type="nucleotide sequence ID" value="NC_009922.1"/>
</dbReference>
<dbReference type="PROSITE" id="PS50893">
    <property type="entry name" value="ABC_TRANSPORTER_2"/>
    <property type="match status" value="1"/>
</dbReference>
<dbReference type="InterPro" id="IPR017871">
    <property type="entry name" value="ABC_transporter-like_CS"/>
</dbReference>
<dbReference type="CDD" id="cd03214">
    <property type="entry name" value="ABC_Iron-Siderophores_B12_Hemin"/>
    <property type="match status" value="1"/>
</dbReference>
<dbReference type="InterPro" id="IPR051535">
    <property type="entry name" value="Siderophore_ABC-ATPase"/>
</dbReference>
<dbReference type="PANTHER" id="PTHR42771:SF4">
    <property type="entry name" value="IRON(3+)-HYDROXAMATE IMPORT ATP-BINDING PROTEIN FHUC"/>
    <property type="match status" value="1"/>
</dbReference>
<dbReference type="PROSITE" id="PS00211">
    <property type="entry name" value="ABC_TRANSPORTER_1"/>
    <property type="match status" value="1"/>
</dbReference>
<sequence>MLEVKNLSLGYDDSIIVKDVSFNISDKSITTIIGPNGCGKSTILKALSKNKKPIQGDIVFQDRNIQEFQTKQLARKMSILPQSPRVPDDFTTRDLVGYGRYPHLSWTGRLSKKDQEIIDWAIAETKLEKLQHRQVSTMSGGERQRAWIAMALAQQPEILLLDEPTTFLDICHQFELLELIKKLNREMGITIVMVLHDLNQAARYSKKIIVVKDGEKYMEGIPRDVIKKQVLEEVFNIEVNILEDQDNECPYFIPINIKTGEKFNGAL</sequence>
<dbReference type="Pfam" id="PF00005">
    <property type="entry name" value="ABC_tran"/>
    <property type="match status" value="1"/>
</dbReference>
<keyword evidence="5" id="KW-0547">Nucleotide-binding</keyword>
<dbReference type="InterPro" id="IPR003439">
    <property type="entry name" value="ABC_transporter-like_ATP-bd"/>
</dbReference>
<keyword evidence="9" id="KW-0472">Membrane</keyword>
<keyword evidence="2" id="KW-0813">Transport</keyword>
<evidence type="ECO:0000256" key="4">
    <source>
        <dbReference type="ARBA" id="ARBA00022496"/>
    </source>
</evidence>
<dbReference type="GO" id="GO:0016887">
    <property type="term" value="F:ATP hydrolysis activity"/>
    <property type="evidence" value="ECO:0007669"/>
    <property type="project" value="InterPro"/>
</dbReference>
<dbReference type="GO" id="GO:0005524">
    <property type="term" value="F:ATP binding"/>
    <property type="evidence" value="ECO:0007669"/>
    <property type="project" value="UniProtKB-KW"/>
</dbReference>
<keyword evidence="8" id="KW-0406">Ion transport</keyword>
<evidence type="ECO:0000256" key="8">
    <source>
        <dbReference type="ARBA" id="ARBA00023065"/>
    </source>
</evidence>
<evidence type="ECO:0000256" key="9">
    <source>
        <dbReference type="ARBA" id="ARBA00023136"/>
    </source>
</evidence>
<feature type="domain" description="ABC transporter" evidence="10">
    <location>
        <begin position="2"/>
        <end position="238"/>
    </location>
</feature>
<gene>
    <name evidence="11" type="ordered locus">Clos_0320</name>
</gene>
<dbReference type="KEGG" id="aoe:Clos_0320"/>
<accession>A8ML66</accession>
<dbReference type="AlphaFoldDB" id="A8ML66"/>
<dbReference type="STRING" id="350688.Clos_0320"/>
<evidence type="ECO:0000259" key="10">
    <source>
        <dbReference type="PROSITE" id="PS50893"/>
    </source>
</evidence>
<keyword evidence="6" id="KW-0067">ATP-binding</keyword>
<keyword evidence="12" id="KW-1185">Reference proteome</keyword>
<evidence type="ECO:0000256" key="5">
    <source>
        <dbReference type="ARBA" id="ARBA00022741"/>
    </source>
</evidence>
<dbReference type="SUPFAM" id="SSF52540">
    <property type="entry name" value="P-loop containing nucleoside triphosphate hydrolases"/>
    <property type="match status" value="1"/>
</dbReference>
<evidence type="ECO:0000256" key="6">
    <source>
        <dbReference type="ARBA" id="ARBA00022840"/>
    </source>
</evidence>
<dbReference type="eggNOG" id="COG1120">
    <property type="taxonomic scope" value="Bacteria"/>
</dbReference>
<comment type="subcellular location">
    <subcellularLocation>
        <location evidence="1">Cell membrane</location>
        <topology evidence="1">Peripheral membrane protein</topology>
    </subcellularLocation>
</comment>
<evidence type="ECO:0000313" key="11">
    <source>
        <dbReference type="EMBL" id="ABW17883.1"/>
    </source>
</evidence>
<dbReference type="Proteomes" id="UP000000269">
    <property type="component" value="Chromosome"/>
</dbReference>
<dbReference type="FunFam" id="3.40.50.300:FF:000134">
    <property type="entry name" value="Iron-enterobactin ABC transporter ATP-binding protein"/>
    <property type="match status" value="1"/>
</dbReference>